<sequence length="332" mass="39004">MSELDEFGDGSDEEGEAMTAAEVLQKLEEAWRNEKFSPDLLDAKMDLVECMLEQLVEMEENIRRAKRTDMRVSIHRMEIDRIRYIISSYLRCRLQKVERYTVHILDQERQRREEDACRMSPEEFTFAKDYAETLDSHFRSLALRHMPPNLQTLDTKLTATRPNMDKYVFLQVNDDTEGVLVEEETLETGEEIVDLQKGDQHIMRYKPMAPLVSSGATSSKWHILKIFHYKPSPMKHCRRVLGHRDQYHDRDTPILALARLGTPPSPRMDTSRKEKKGPLGEKWRHTLQLDLKSRRLVLKMAPQHQQLDQIEDLALSQEPHYDKFDRSLTNNN</sequence>
<feature type="region of interest" description="Disordered" evidence="10">
    <location>
        <begin position="258"/>
        <end position="281"/>
    </location>
</feature>
<evidence type="ECO:0000256" key="4">
    <source>
        <dbReference type="ARBA" id="ARBA00014804"/>
    </source>
</evidence>
<dbReference type="Pfam" id="PF16922">
    <property type="entry name" value="SLD5_C"/>
    <property type="match status" value="1"/>
</dbReference>
<protein>
    <recommendedName>
        <fullName evidence="4">DNA replication complex GINS protein SLD5</fullName>
    </recommendedName>
    <alternativeName>
        <fullName evidence="8">GINS complex subunit 4</fullName>
    </alternativeName>
</protein>
<evidence type="ECO:0000256" key="8">
    <source>
        <dbReference type="ARBA" id="ARBA00030869"/>
    </source>
</evidence>
<dbReference type="PANTHER" id="PTHR21206">
    <property type="entry name" value="SLD5 PROTEIN"/>
    <property type="match status" value="1"/>
</dbReference>
<dbReference type="InterPro" id="IPR021151">
    <property type="entry name" value="GINS_A"/>
</dbReference>
<dbReference type="OrthoDB" id="338231at2759"/>
<dbReference type="Gene3D" id="1.20.58.1030">
    <property type="match status" value="1"/>
</dbReference>
<dbReference type="SUPFAM" id="SSF160059">
    <property type="entry name" value="PriA/YqbF domain"/>
    <property type="match status" value="1"/>
</dbReference>
<dbReference type="FunFam" id="3.40.5.60:FF:000001">
    <property type="entry name" value="DNA replication complex GINS protein SLD5"/>
    <property type="match status" value="1"/>
</dbReference>
<dbReference type="PANTHER" id="PTHR21206:SF0">
    <property type="entry name" value="DNA REPLICATION COMPLEX GINS PROTEIN SLD5"/>
    <property type="match status" value="1"/>
</dbReference>
<proteinExistence type="inferred from homology"/>
<accession>A0A210PHN6</accession>
<evidence type="ECO:0000256" key="7">
    <source>
        <dbReference type="ARBA" id="ARBA00023242"/>
    </source>
</evidence>
<keyword evidence="6" id="KW-0235">DNA replication</keyword>
<comment type="subcellular location">
    <subcellularLocation>
        <location evidence="2">Chromosome</location>
    </subcellularLocation>
    <subcellularLocation>
        <location evidence="1">Nucleus</location>
    </subcellularLocation>
</comment>
<comment type="caution">
    <text evidence="13">The sequence shown here is derived from an EMBL/GenBank/DDBJ whole genome shotgun (WGS) entry which is preliminary data.</text>
</comment>
<dbReference type="CDD" id="cd21692">
    <property type="entry name" value="GINS_B_Sld5"/>
    <property type="match status" value="1"/>
</dbReference>
<evidence type="ECO:0000259" key="12">
    <source>
        <dbReference type="Pfam" id="PF16922"/>
    </source>
</evidence>
<evidence type="ECO:0000256" key="3">
    <source>
        <dbReference type="ARBA" id="ARBA00008187"/>
    </source>
</evidence>
<dbReference type="EMBL" id="NEDP02076689">
    <property type="protein sequence ID" value="OWF35991.1"/>
    <property type="molecule type" value="Genomic_DNA"/>
</dbReference>
<evidence type="ECO:0000259" key="11">
    <source>
        <dbReference type="Pfam" id="PF05916"/>
    </source>
</evidence>
<dbReference type="InterPro" id="IPR036224">
    <property type="entry name" value="GINS_bundle-like_dom_sf"/>
</dbReference>
<organism evidence="13 14">
    <name type="scientific">Mizuhopecten yessoensis</name>
    <name type="common">Japanese scallop</name>
    <name type="synonym">Patinopecten yessoensis</name>
    <dbReference type="NCBI Taxonomy" id="6573"/>
    <lineage>
        <taxon>Eukaryota</taxon>
        <taxon>Metazoa</taxon>
        <taxon>Spiralia</taxon>
        <taxon>Lophotrochozoa</taxon>
        <taxon>Mollusca</taxon>
        <taxon>Bivalvia</taxon>
        <taxon>Autobranchia</taxon>
        <taxon>Pteriomorphia</taxon>
        <taxon>Pectinida</taxon>
        <taxon>Pectinoidea</taxon>
        <taxon>Pectinidae</taxon>
        <taxon>Mizuhopecten</taxon>
    </lineage>
</organism>
<dbReference type="FunFam" id="1.20.58.1030:FF:000002">
    <property type="entry name" value="DNA replication complex GINS protein SLD5"/>
    <property type="match status" value="1"/>
</dbReference>
<feature type="domain" description="GINS subunit" evidence="11">
    <location>
        <begin position="68"/>
        <end position="141"/>
    </location>
</feature>
<reference evidence="13 14" key="1">
    <citation type="journal article" date="2017" name="Nat. Ecol. Evol.">
        <title>Scallop genome provides insights into evolution of bilaterian karyotype and development.</title>
        <authorList>
            <person name="Wang S."/>
            <person name="Zhang J."/>
            <person name="Jiao W."/>
            <person name="Li J."/>
            <person name="Xun X."/>
            <person name="Sun Y."/>
            <person name="Guo X."/>
            <person name="Huan P."/>
            <person name="Dong B."/>
            <person name="Zhang L."/>
            <person name="Hu X."/>
            <person name="Sun X."/>
            <person name="Wang J."/>
            <person name="Zhao C."/>
            <person name="Wang Y."/>
            <person name="Wang D."/>
            <person name="Huang X."/>
            <person name="Wang R."/>
            <person name="Lv J."/>
            <person name="Li Y."/>
            <person name="Zhang Z."/>
            <person name="Liu B."/>
            <person name="Lu W."/>
            <person name="Hui Y."/>
            <person name="Liang J."/>
            <person name="Zhou Z."/>
            <person name="Hou R."/>
            <person name="Li X."/>
            <person name="Liu Y."/>
            <person name="Li H."/>
            <person name="Ning X."/>
            <person name="Lin Y."/>
            <person name="Zhao L."/>
            <person name="Xing Q."/>
            <person name="Dou J."/>
            <person name="Li Y."/>
            <person name="Mao J."/>
            <person name="Guo H."/>
            <person name="Dou H."/>
            <person name="Li T."/>
            <person name="Mu C."/>
            <person name="Jiang W."/>
            <person name="Fu Q."/>
            <person name="Fu X."/>
            <person name="Miao Y."/>
            <person name="Liu J."/>
            <person name="Yu Q."/>
            <person name="Li R."/>
            <person name="Liao H."/>
            <person name="Li X."/>
            <person name="Kong Y."/>
            <person name="Jiang Z."/>
            <person name="Chourrout D."/>
            <person name="Li R."/>
            <person name="Bao Z."/>
        </authorList>
    </citation>
    <scope>NUCLEOTIDE SEQUENCE [LARGE SCALE GENOMIC DNA]</scope>
    <source>
        <strain evidence="13 14">PY_sf001</strain>
    </source>
</reference>
<dbReference type="GO" id="GO:0006261">
    <property type="term" value="P:DNA-templated DNA replication"/>
    <property type="evidence" value="ECO:0007669"/>
    <property type="project" value="InterPro"/>
</dbReference>
<evidence type="ECO:0000256" key="6">
    <source>
        <dbReference type="ARBA" id="ARBA00022705"/>
    </source>
</evidence>
<feature type="coiled-coil region" evidence="9">
    <location>
        <begin position="41"/>
        <end position="68"/>
    </location>
</feature>
<dbReference type="InterPro" id="IPR008591">
    <property type="entry name" value="GINS_Sld5"/>
</dbReference>
<comment type="similarity">
    <text evidence="3">Belongs to the GINS4/SLD5 family.</text>
</comment>
<dbReference type="InterPro" id="IPR031633">
    <property type="entry name" value="SLD5_C"/>
</dbReference>
<dbReference type="CDD" id="cd11711">
    <property type="entry name" value="GINS_A_Sld5"/>
    <property type="match status" value="1"/>
</dbReference>
<dbReference type="InterPro" id="IPR038749">
    <property type="entry name" value="Sld5_GINS_A"/>
</dbReference>
<dbReference type="Pfam" id="PF05916">
    <property type="entry name" value="Sld5"/>
    <property type="match status" value="1"/>
</dbReference>
<evidence type="ECO:0000256" key="10">
    <source>
        <dbReference type="SAM" id="MobiDB-lite"/>
    </source>
</evidence>
<keyword evidence="9" id="KW-0175">Coiled coil</keyword>
<feature type="domain" description="DNA replication complex GINS protein SLD5 C-terminal" evidence="12">
    <location>
        <begin position="162"/>
        <end position="216"/>
    </location>
</feature>
<name>A0A210PHN6_MIZYE</name>
<dbReference type="SUPFAM" id="SSF158573">
    <property type="entry name" value="GINS helical bundle-like"/>
    <property type="match status" value="1"/>
</dbReference>
<gene>
    <name evidence="13" type="ORF">KP79_PYT17143</name>
</gene>
<dbReference type="Proteomes" id="UP000242188">
    <property type="component" value="Unassembled WGS sequence"/>
</dbReference>
<keyword evidence="14" id="KW-1185">Reference proteome</keyword>
<dbReference type="GO" id="GO:0000727">
    <property type="term" value="P:double-strand break repair via break-induced replication"/>
    <property type="evidence" value="ECO:0007669"/>
    <property type="project" value="TreeGrafter"/>
</dbReference>
<evidence type="ECO:0000256" key="1">
    <source>
        <dbReference type="ARBA" id="ARBA00004123"/>
    </source>
</evidence>
<dbReference type="STRING" id="6573.A0A210PHN6"/>
<dbReference type="Gene3D" id="3.40.5.60">
    <property type="match status" value="1"/>
</dbReference>
<feature type="compositionally biased region" description="Basic and acidic residues" evidence="10">
    <location>
        <begin position="269"/>
        <end position="281"/>
    </location>
</feature>
<evidence type="ECO:0000313" key="13">
    <source>
        <dbReference type="EMBL" id="OWF35991.1"/>
    </source>
</evidence>
<dbReference type="GO" id="GO:0000811">
    <property type="term" value="C:GINS complex"/>
    <property type="evidence" value="ECO:0007669"/>
    <property type="project" value="TreeGrafter"/>
</dbReference>
<keyword evidence="5" id="KW-0158">Chromosome</keyword>
<evidence type="ECO:0000256" key="5">
    <source>
        <dbReference type="ARBA" id="ARBA00022454"/>
    </source>
</evidence>
<evidence type="ECO:0000313" key="14">
    <source>
        <dbReference type="Proteomes" id="UP000242188"/>
    </source>
</evidence>
<dbReference type="AlphaFoldDB" id="A0A210PHN6"/>
<evidence type="ECO:0000256" key="9">
    <source>
        <dbReference type="SAM" id="Coils"/>
    </source>
</evidence>
<keyword evidence="7" id="KW-0539">Nucleus</keyword>
<evidence type="ECO:0000256" key="2">
    <source>
        <dbReference type="ARBA" id="ARBA00004286"/>
    </source>
</evidence>